<evidence type="ECO:0000313" key="2">
    <source>
        <dbReference type="Proteomes" id="UP000078200"/>
    </source>
</evidence>
<dbReference type="VEuPathDB" id="VectorBase:GAUT023619"/>
<accession>A0A1A9V2G2</accession>
<dbReference type="Proteomes" id="UP000078200">
    <property type="component" value="Unassembled WGS sequence"/>
</dbReference>
<protein>
    <submittedName>
        <fullName evidence="1">Uncharacterized protein</fullName>
    </submittedName>
</protein>
<proteinExistence type="predicted"/>
<dbReference type="EnsemblMetazoa" id="GAUT023619-RA">
    <property type="protein sequence ID" value="GAUT023619-PA"/>
    <property type="gene ID" value="GAUT023619"/>
</dbReference>
<organism evidence="1 2">
    <name type="scientific">Glossina austeni</name>
    <name type="common">Savannah tsetse fly</name>
    <dbReference type="NCBI Taxonomy" id="7395"/>
    <lineage>
        <taxon>Eukaryota</taxon>
        <taxon>Metazoa</taxon>
        <taxon>Ecdysozoa</taxon>
        <taxon>Arthropoda</taxon>
        <taxon>Hexapoda</taxon>
        <taxon>Insecta</taxon>
        <taxon>Pterygota</taxon>
        <taxon>Neoptera</taxon>
        <taxon>Endopterygota</taxon>
        <taxon>Diptera</taxon>
        <taxon>Brachycera</taxon>
        <taxon>Muscomorpha</taxon>
        <taxon>Hippoboscoidea</taxon>
        <taxon>Glossinidae</taxon>
        <taxon>Glossina</taxon>
    </lineage>
</organism>
<name>A0A1A9V2G2_GLOAU</name>
<keyword evidence="2" id="KW-1185">Reference proteome</keyword>
<sequence>MNVRQHTFKDNEDFRGSCREKRENYGDTLSPAIKWHRTIKEHFKYVQFSVQHHKDSNCDLYVPQDFRTCKCMHQQFAEIVRNKHFLNRHLESQFLQTSLTLIAQL</sequence>
<evidence type="ECO:0000313" key="1">
    <source>
        <dbReference type="EnsemblMetazoa" id="GAUT023619-PA"/>
    </source>
</evidence>
<reference evidence="1" key="1">
    <citation type="submission" date="2020-05" db="UniProtKB">
        <authorList>
            <consortium name="EnsemblMetazoa"/>
        </authorList>
    </citation>
    <scope>IDENTIFICATION</scope>
    <source>
        <strain evidence="1">TTRI</strain>
    </source>
</reference>
<dbReference type="AlphaFoldDB" id="A0A1A9V2G2"/>